<dbReference type="AlphaFoldDB" id="A0A916SRY6"/>
<organism evidence="2 3">
    <name type="scientific">Brucella endophytica</name>
    <dbReference type="NCBI Taxonomy" id="1963359"/>
    <lineage>
        <taxon>Bacteria</taxon>
        <taxon>Pseudomonadati</taxon>
        <taxon>Pseudomonadota</taxon>
        <taxon>Alphaproteobacteria</taxon>
        <taxon>Hyphomicrobiales</taxon>
        <taxon>Brucellaceae</taxon>
        <taxon>Brucella/Ochrobactrum group</taxon>
        <taxon>Brucella</taxon>
    </lineage>
</organism>
<evidence type="ECO:0000313" key="3">
    <source>
        <dbReference type="Proteomes" id="UP000646478"/>
    </source>
</evidence>
<gene>
    <name evidence="2" type="ORF">GCM10011491_43070</name>
</gene>
<dbReference type="PANTHER" id="PTHR34504">
    <property type="entry name" value="ANTITOXIN HICB"/>
    <property type="match status" value="1"/>
</dbReference>
<dbReference type="RefSeq" id="WP_188826243.1">
    <property type="nucleotide sequence ID" value="NZ_BMHH01000029.1"/>
</dbReference>
<comment type="caution">
    <text evidence="2">The sequence shown here is derived from an EMBL/GenBank/DDBJ whole genome shotgun (WGS) entry which is preliminary data.</text>
</comment>
<name>A0A916SRY6_9HYPH</name>
<sequence length="73" mass="7782">MNSKAYAVIVSPLSEEDGGGFIARVPDLPGCMSDGDTPEEAVHNAYDAIDAWIEAAIELGRDIPPPHRNLAYA</sequence>
<dbReference type="Pfam" id="PF15919">
    <property type="entry name" value="HicB_lk_antitox"/>
    <property type="match status" value="1"/>
</dbReference>
<protein>
    <submittedName>
        <fullName evidence="2">HicB family protein</fullName>
    </submittedName>
</protein>
<dbReference type="EMBL" id="BMHH01000029">
    <property type="protein sequence ID" value="GGB10506.1"/>
    <property type="molecule type" value="Genomic_DNA"/>
</dbReference>
<proteinExistence type="predicted"/>
<dbReference type="Proteomes" id="UP000646478">
    <property type="component" value="Unassembled WGS sequence"/>
</dbReference>
<dbReference type="InterPro" id="IPR051404">
    <property type="entry name" value="TA_system_antitoxin"/>
</dbReference>
<dbReference type="InterPro" id="IPR031807">
    <property type="entry name" value="HicB-like"/>
</dbReference>
<dbReference type="Gene3D" id="3.30.160.250">
    <property type="match status" value="1"/>
</dbReference>
<reference evidence="2" key="1">
    <citation type="journal article" date="2014" name="Int. J. Syst. Evol. Microbiol.">
        <title>Complete genome sequence of Corynebacterium casei LMG S-19264T (=DSM 44701T), isolated from a smear-ripened cheese.</title>
        <authorList>
            <consortium name="US DOE Joint Genome Institute (JGI-PGF)"/>
            <person name="Walter F."/>
            <person name="Albersmeier A."/>
            <person name="Kalinowski J."/>
            <person name="Ruckert C."/>
        </authorList>
    </citation>
    <scope>NUCLEOTIDE SEQUENCE</scope>
    <source>
        <strain evidence="2">CGMCC 1.15082</strain>
    </source>
</reference>
<evidence type="ECO:0000259" key="1">
    <source>
        <dbReference type="Pfam" id="PF15919"/>
    </source>
</evidence>
<accession>A0A916SRY6</accession>
<dbReference type="InterPro" id="IPR035069">
    <property type="entry name" value="TTHA1013/TTHA0281-like"/>
</dbReference>
<keyword evidence="3" id="KW-1185">Reference proteome</keyword>
<dbReference type="SUPFAM" id="SSF143100">
    <property type="entry name" value="TTHA1013/TTHA0281-like"/>
    <property type="match status" value="1"/>
</dbReference>
<evidence type="ECO:0000313" key="2">
    <source>
        <dbReference type="EMBL" id="GGB10506.1"/>
    </source>
</evidence>
<feature type="domain" description="HicB-like antitoxin of toxin-antitoxin system" evidence="1">
    <location>
        <begin position="16"/>
        <end position="67"/>
    </location>
</feature>
<dbReference type="PANTHER" id="PTHR34504:SF2">
    <property type="entry name" value="UPF0150 PROTEIN SSL0259"/>
    <property type="match status" value="1"/>
</dbReference>
<reference evidence="2" key="2">
    <citation type="submission" date="2020-09" db="EMBL/GenBank/DDBJ databases">
        <authorList>
            <person name="Sun Q."/>
            <person name="Zhou Y."/>
        </authorList>
    </citation>
    <scope>NUCLEOTIDE SEQUENCE</scope>
    <source>
        <strain evidence="2">CGMCC 1.15082</strain>
    </source>
</reference>